<dbReference type="Gene3D" id="3.20.20.70">
    <property type="entry name" value="Aldolase class I"/>
    <property type="match status" value="1"/>
</dbReference>
<dbReference type="PANTHER" id="PTHR43375">
    <property type="entry name" value="OROTIDINE 5'-PHOSPHATE DECARBOXYLASE"/>
    <property type="match status" value="1"/>
</dbReference>
<keyword evidence="3" id="KW-0210">Decarboxylase</keyword>
<evidence type="ECO:0000256" key="1">
    <source>
        <dbReference type="ARBA" id="ARBA00004861"/>
    </source>
</evidence>
<dbReference type="PANTHER" id="PTHR43375:SF1">
    <property type="entry name" value="OROTIDINE 5'-PHOSPHATE DECARBOXYLASE"/>
    <property type="match status" value="1"/>
</dbReference>
<dbReference type="SMART" id="SM00934">
    <property type="entry name" value="OMPdecase"/>
    <property type="match status" value="1"/>
</dbReference>
<feature type="domain" description="Orotidine 5'-phosphate decarboxylase" evidence="8">
    <location>
        <begin position="16"/>
        <end position="275"/>
    </location>
</feature>
<dbReference type="Proteomes" id="UP001174210">
    <property type="component" value="Unassembled WGS sequence"/>
</dbReference>
<proteinExistence type="inferred from homology"/>
<comment type="pathway">
    <text evidence="1">Pyrimidine metabolism; UMP biosynthesis via de novo pathway; UMP from orotate: step 2/2.</text>
</comment>
<name>A0ABT8IT75_9MICO</name>
<accession>A0ABT8IT75</accession>
<gene>
    <name evidence="9" type="primary">pyrF</name>
    <name evidence="9" type="ORF">P5G59_02535</name>
</gene>
<evidence type="ECO:0000256" key="3">
    <source>
        <dbReference type="ARBA" id="ARBA00022793"/>
    </source>
</evidence>
<dbReference type="RefSeq" id="WP_301215639.1">
    <property type="nucleotide sequence ID" value="NZ_JAROCB010000001.1"/>
</dbReference>
<evidence type="ECO:0000313" key="9">
    <source>
        <dbReference type="EMBL" id="MDN4596007.1"/>
    </source>
</evidence>
<dbReference type="Pfam" id="PF00215">
    <property type="entry name" value="OMPdecase"/>
    <property type="match status" value="1"/>
</dbReference>
<evidence type="ECO:0000313" key="10">
    <source>
        <dbReference type="Proteomes" id="UP001174210"/>
    </source>
</evidence>
<evidence type="ECO:0000256" key="7">
    <source>
        <dbReference type="NCBIfam" id="TIGR02127"/>
    </source>
</evidence>
<keyword evidence="10" id="KW-1185">Reference proteome</keyword>
<comment type="caution">
    <text evidence="9">The sequence shown here is derived from an EMBL/GenBank/DDBJ whole genome shotgun (WGS) entry which is preliminary data.</text>
</comment>
<dbReference type="SUPFAM" id="SSF51366">
    <property type="entry name" value="Ribulose-phoshate binding barrel"/>
    <property type="match status" value="1"/>
</dbReference>
<dbReference type="EMBL" id="JAROCB010000001">
    <property type="protein sequence ID" value="MDN4596007.1"/>
    <property type="molecule type" value="Genomic_DNA"/>
</dbReference>
<evidence type="ECO:0000256" key="4">
    <source>
        <dbReference type="ARBA" id="ARBA00022975"/>
    </source>
</evidence>
<dbReference type="EC" id="4.1.1.23" evidence="7"/>
<dbReference type="InterPro" id="IPR011995">
    <property type="entry name" value="OMPdecase_type-2"/>
</dbReference>
<comment type="similarity">
    <text evidence="2">Belongs to the OMP decarboxylase family. Type 2 subfamily.</text>
</comment>
<sequence>MTFGDRLAAVFAERGRLCVGIDPHAHLLEAWGLPATADGLRSFGLTAVEAVAGRAGIVKPQVAFFERFGAAGYAALEDVLAAARAAGLLVIADVKRGDIGTSVTAYAEAWLTPGSPLEADAMTVAAYQGVGSLADAMALGESAGKGLFVLAATSNPEAAAVQQAVVQSGPRANQSVARAIIEDVHAFNQEQSGPRPFGSVGLVLGATVDLADYGIDVATAGERTPALPVLAPGFGHQGARVEDAARLFGSLASGVIVSESRGLLTAGPAGLADAVARRAEEVRAAHV</sequence>
<evidence type="ECO:0000256" key="5">
    <source>
        <dbReference type="ARBA" id="ARBA00023239"/>
    </source>
</evidence>
<evidence type="ECO:0000256" key="6">
    <source>
        <dbReference type="ARBA" id="ARBA00049157"/>
    </source>
</evidence>
<dbReference type="NCBIfam" id="TIGR02127">
    <property type="entry name" value="pyrF_sub2"/>
    <property type="match status" value="1"/>
</dbReference>
<dbReference type="InterPro" id="IPR011060">
    <property type="entry name" value="RibuloseP-bd_barrel"/>
</dbReference>
<protein>
    <recommendedName>
        <fullName evidence="7">Orotidine-5'-phosphate decarboxylase</fullName>
        <ecNumber evidence="7">4.1.1.23</ecNumber>
    </recommendedName>
</protein>
<comment type="catalytic activity">
    <reaction evidence="6">
        <text>orotidine 5'-phosphate + H(+) = UMP + CO2</text>
        <dbReference type="Rhea" id="RHEA:11596"/>
        <dbReference type="ChEBI" id="CHEBI:15378"/>
        <dbReference type="ChEBI" id="CHEBI:16526"/>
        <dbReference type="ChEBI" id="CHEBI:57538"/>
        <dbReference type="ChEBI" id="CHEBI:57865"/>
        <dbReference type="EC" id="4.1.1.23"/>
    </reaction>
</comment>
<organism evidence="9 10">
    <name type="scientific">Leifsonia virtsii</name>
    <dbReference type="NCBI Taxonomy" id="3035915"/>
    <lineage>
        <taxon>Bacteria</taxon>
        <taxon>Bacillati</taxon>
        <taxon>Actinomycetota</taxon>
        <taxon>Actinomycetes</taxon>
        <taxon>Micrococcales</taxon>
        <taxon>Microbacteriaceae</taxon>
        <taxon>Leifsonia</taxon>
    </lineage>
</organism>
<dbReference type="InterPro" id="IPR013785">
    <property type="entry name" value="Aldolase_TIM"/>
</dbReference>
<keyword evidence="5 9" id="KW-0456">Lyase</keyword>
<reference evidence="9" key="1">
    <citation type="submission" date="2023-03" db="EMBL/GenBank/DDBJ databases">
        <title>MT1 and MT2 Draft Genomes of Novel Species.</title>
        <authorList>
            <person name="Venkateswaran K."/>
        </authorList>
    </citation>
    <scope>NUCLEOTIDE SEQUENCE</scope>
    <source>
        <strain evidence="9">F6_8S_P_1A</strain>
    </source>
</reference>
<dbReference type="GO" id="GO:0004590">
    <property type="term" value="F:orotidine-5'-phosphate decarboxylase activity"/>
    <property type="evidence" value="ECO:0007669"/>
    <property type="project" value="UniProtKB-EC"/>
</dbReference>
<dbReference type="InterPro" id="IPR001754">
    <property type="entry name" value="OMPdeCOase_dom"/>
</dbReference>
<evidence type="ECO:0000256" key="2">
    <source>
        <dbReference type="ARBA" id="ARBA00008847"/>
    </source>
</evidence>
<keyword evidence="4" id="KW-0665">Pyrimidine biosynthesis</keyword>
<evidence type="ECO:0000259" key="8">
    <source>
        <dbReference type="SMART" id="SM00934"/>
    </source>
</evidence>